<gene>
    <name evidence="1" type="ORF">C1SCF055_LOCUS26900</name>
</gene>
<evidence type="ECO:0000313" key="2">
    <source>
        <dbReference type="EMBL" id="CAL1154184.1"/>
    </source>
</evidence>
<dbReference type="OrthoDB" id="409148at2759"/>
<evidence type="ECO:0000313" key="3">
    <source>
        <dbReference type="Proteomes" id="UP001152797"/>
    </source>
</evidence>
<organism evidence="1">
    <name type="scientific">Cladocopium goreaui</name>
    <dbReference type="NCBI Taxonomy" id="2562237"/>
    <lineage>
        <taxon>Eukaryota</taxon>
        <taxon>Sar</taxon>
        <taxon>Alveolata</taxon>
        <taxon>Dinophyceae</taxon>
        <taxon>Suessiales</taxon>
        <taxon>Symbiodiniaceae</taxon>
        <taxon>Cladocopium</taxon>
    </lineage>
</organism>
<dbReference type="EMBL" id="CAMXCT030002842">
    <property type="protein sequence ID" value="CAL4788121.1"/>
    <property type="molecule type" value="Genomic_DNA"/>
</dbReference>
<dbReference type="SUPFAM" id="SSF53335">
    <property type="entry name" value="S-adenosyl-L-methionine-dependent methyltransferases"/>
    <property type="match status" value="1"/>
</dbReference>
<name>A0A9P1CZU6_9DINO</name>
<sequence length="991" mass="110732">MVGDFAHEVHGPISLAWHSAVTFLPSMLRAAVCLTGHLRTAILDPVHLFIEPLQHSVLRGVALKDSEDSVDVFAVTDAGEDCERTRVVLEPLNLKALQCIAAVEEDPVQRQHEEQWLQHGAKTIWNRAAFLGQLKKVQACDLLMSATGERYDLVARSRLDVRWHQFPADVSKLEVPGIIWLALRSTEYANSYMSDLFAIGGHLEMKPYMHVYDELLDRGNWELHKSFEDSPDGLDTEELWQVTLLKAGVLARQHPDICFNLLSRKASDPSSEREDNCRRNPPRHPNGFWTDTEWSGAPVDTMSGIFSYDALLTMRLLHFFYAEWARVGRPAKVLDLGCGRGSMIERWLGFHPPSFACIDKLPGLRQLLGHDLIDWDLSQKADLRRILSSRQCDLIGGIESIDRYLSRAADQGMSRAMAFKNLLNCCFAAKCVGFSSRPESEDEEVLLVFDPEGLDSSRTLWMSRRNVSEVNKLSWATPADWALLLDVAQDVPQLESLVVNVNHLATEGVIVTSPPRVLARLQRLLYKSSFVRDSQSEVLLQPYALLRGLREGQELQVYRRGGRTACCNVLLVSGGLISRADRCACCADSVTELITCEWIFAGRFHPWSFPTPLACTLELESEIHEGSCVMGITMGCSDDEYIWVSEYCLGWFRRGKSQGACLSDAGPTVQRSAWAYDEVKSRQLVECYLPEIPDPEAAEQLNEETMTFCEDSLMQEPLPLYFQEGAWHSAEMLCQHMVLSVRLAFDAVVEINGYSQMLKGSGWPTRIALRAGQCYAWNVAPLWGVVMSFDIWKTSTPEGMEKLQEMRTAEVRKSKPGPPSGLPLAWVIADLQVRAASNNSGSFGILGLYDYLDPASAWGNGSRFWRAAGNVTETGEGGSLANPGGSFQDVDGLASLLLAVRLAAAKVLSEEVPELMLRAARDALAMSNGPFKDYAYQLLFSLTGETAEMDGDEPPARVVFTDDGPRLRFRRLKHLQQRSVETWEESHNCNV</sequence>
<comment type="caution">
    <text evidence="1">The sequence shown here is derived from an EMBL/GenBank/DDBJ whole genome shotgun (WGS) entry which is preliminary data.</text>
</comment>
<keyword evidence="3" id="KW-1185">Reference proteome</keyword>
<accession>A0A9P1CZU6</accession>
<reference evidence="1" key="1">
    <citation type="submission" date="2022-10" db="EMBL/GenBank/DDBJ databases">
        <authorList>
            <person name="Chen Y."/>
            <person name="Dougan E. K."/>
            <person name="Chan C."/>
            <person name="Rhodes N."/>
            <person name="Thang M."/>
        </authorList>
    </citation>
    <scope>NUCLEOTIDE SEQUENCE</scope>
</reference>
<reference evidence="2" key="2">
    <citation type="submission" date="2024-04" db="EMBL/GenBank/DDBJ databases">
        <authorList>
            <person name="Chen Y."/>
            <person name="Shah S."/>
            <person name="Dougan E. K."/>
            <person name="Thang M."/>
            <person name="Chan C."/>
        </authorList>
    </citation>
    <scope>NUCLEOTIDE SEQUENCE [LARGE SCALE GENOMIC DNA]</scope>
</reference>
<dbReference type="EMBL" id="CAMXCT020002842">
    <property type="protein sequence ID" value="CAL1154184.1"/>
    <property type="molecule type" value="Genomic_DNA"/>
</dbReference>
<dbReference type="AlphaFoldDB" id="A0A9P1CZU6"/>
<dbReference type="EMBL" id="CAMXCT010002842">
    <property type="protein sequence ID" value="CAI4000809.1"/>
    <property type="molecule type" value="Genomic_DNA"/>
</dbReference>
<protein>
    <submittedName>
        <fullName evidence="1">Uncharacterized protein</fullName>
    </submittedName>
</protein>
<proteinExistence type="predicted"/>
<dbReference type="Proteomes" id="UP001152797">
    <property type="component" value="Unassembled WGS sequence"/>
</dbReference>
<dbReference type="InterPro" id="IPR029063">
    <property type="entry name" value="SAM-dependent_MTases_sf"/>
</dbReference>
<evidence type="ECO:0000313" key="1">
    <source>
        <dbReference type="EMBL" id="CAI4000809.1"/>
    </source>
</evidence>